<dbReference type="Pfam" id="PF13328">
    <property type="entry name" value="HD_4"/>
    <property type="match status" value="1"/>
</dbReference>
<organism evidence="1 2">
    <name type="scientific">Cytobacillus spartinae</name>
    <dbReference type="NCBI Taxonomy" id="3299023"/>
    <lineage>
        <taxon>Bacteria</taxon>
        <taxon>Bacillati</taxon>
        <taxon>Bacillota</taxon>
        <taxon>Bacilli</taxon>
        <taxon>Bacillales</taxon>
        <taxon>Bacillaceae</taxon>
        <taxon>Cytobacillus</taxon>
    </lineage>
</organism>
<dbReference type="RefSeq" id="WP_389361010.1">
    <property type="nucleotide sequence ID" value="NZ_JBIACK010000004.1"/>
</dbReference>
<reference evidence="1 2" key="1">
    <citation type="submission" date="2024-08" db="EMBL/GenBank/DDBJ databases">
        <title>Two novel Cytobacillus novel species.</title>
        <authorList>
            <person name="Liu G."/>
        </authorList>
    </citation>
    <scope>NUCLEOTIDE SEQUENCE [LARGE SCALE GENOMIC DNA]</scope>
    <source>
        <strain evidence="1 2">FJAT-54145</strain>
    </source>
</reference>
<accession>A0ABW6KE26</accession>
<proteinExistence type="predicted"/>
<dbReference type="SUPFAM" id="SSF109604">
    <property type="entry name" value="HD-domain/PDEase-like"/>
    <property type="match status" value="1"/>
</dbReference>
<keyword evidence="2" id="KW-1185">Reference proteome</keyword>
<gene>
    <name evidence="1" type="ORF">ACFYKX_11135</name>
</gene>
<name>A0ABW6KE26_9BACI</name>
<dbReference type="EMBL" id="JBIACK010000004">
    <property type="protein sequence ID" value="MFE8701148.1"/>
    <property type="molecule type" value="Genomic_DNA"/>
</dbReference>
<dbReference type="Gene3D" id="1.10.3210.10">
    <property type="entry name" value="Hypothetical protein af1432"/>
    <property type="match status" value="1"/>
</dbReference>
<protein>
    <submittedName>
        <fullName evidence="1">HD domain-containing protein</fullName>
    </submittedName>
</protein>
<comment type="caution">
    <text evidence="1">The sequence shown here is derived from an EMBL/GenBank/DDBJ whole genome shotgun (WGS) entry which is preliminary data.</text>
</comment>
<sequence>MTTAPYEKELIFLKGFAKGHGYWNTLKAIHAATTLHEGQTRRTGEPYISHPTRVASSLVSLGIHNDGLLSEAFLHDVLEDCPVDWVDLVHKHHMDASIISDLELLSKNGKTTDKYYQDLRNGERFEPIFVKLSDRCHNLSTMVGAFSLEKMKAYVVETETYVLPLCKAAIQRFPEYSDALYTMKYHMESILFAVKGFVQLLESQSNKQEVFSS</sequence>
<dbReference type="Proteomes" id="UP001601059">
    <property type="component" value="Unassembled WGS sequence"/>
</dbReference>
<evidence type="ECO:0000313" key="2">
    <source>
        <dbReference type="Proteomes" id="UP001601059"/>
    </source>
</evidence>
<evidence type="ECO:0000313" key="1">
    <source>
        <dbReference type="EMBL" id="MFE8701148.1"/>
    </source>
</evidence>